<accession>Q0W798</accession>
<evidence type="ECO:0008006" key="3">
    <source>
        <dbReference type="Google" id="ProtNLM"/>
    </source>
</evidence>
<dbReference type="STRING" id="351160.RCIX278"/>
<dbReference type="RefSeq" id="WP_012036754.1">
    <property type="nucleotide sequence ID" value="NC_009464.1"/>
</dbReference>
<dbReference type="EMBL" id="AM114193">
    <property type="protein sequence ID" value="CAJ35745.1"/>
    <property type="molecule type" value="Genomic_DNA"/>
</dbReference>
<dbReference type="eggNOG" id="arCOG06229">
    <property type="taxonomic scope" value="Archaea"/>
</dbReference>
<proteinExistence type="predicted"/>
<dbReference type="Proteomes" id="UP000000663">
    <property type="component" value="Chromosome"/>
</dbReference>
<name>Q0W798_METAR</name>
<organism evidence="1 2">
    <name type="scientific">Methanocella arvoryzae (strain DSM 22066 / NBRC 105507 / MRE50)</name>
    <dbReference type="NCBI Taxonomy" id="351160"/>
    <lineage>
        <taxon>Archaea</taxon>
        <taxon>Methanobacteriati</taxon>
        <taxon>Methanobacteriota</taxon>
        <taxon>Stenosarchaea group</taxon>
        <taxon>Methanomicrobia</taxon>
        <taxon>Methanocellales</taxon>
        <taxon>Methanocellaceae</taxon>
        <taxon>Methanocella</taxon>
    </lineage>
</organism>
<evidence type="ECO:0000313" key="1">
    <source>
        <dbReference type="EMBL" id="CAJ35745.1"/>
    </source>
</evidence>
<evidence type="ECO:0000313" key="2">
    <source>
        <dbReference type="Proteomes" id="UP000000663"/>
    </source>
</evidence>
<keyword evidence="2" id="KW-1185">Reference proteome</keyword>
<dbReference type="KEGG" id="rci:RCIX278"/>
<dbReference type="GeneID" id="5143969"/>
<dbReference type="PATRIC" id="fig|351160.9.peg.2489"/>
<dbReference type="AlphaFoldDB" id="Q0W798"/>
<sequence length="612" mass="67831">MTPLRFGRHHIRGGQEIIVAECTDRIFIEPEDDCIVDMESTAIRVEPAGKSWAGITWGILSHVSASIPCAPSTGDLFSCISTLCRATGDESVMRSHPFFRRPLRAYPEKGAAPAAAQRCCSSDVTFYLPHDLQYLYAAAPLACYAGADIKTGRSPAISLSGELLPLSGDPYQFARQACGMLRFAFHADCAARYEFTTGRPLAGIDVTAETCLQPKDLLSMSLADRLLAYFRDGIREDHLQSPWHTATYLDPVPSSIAYIPSLLQSLTAIFSPAGRWVTEREVVLLEVRQFLGRCQRTEETGTGRRGHVIMPVLENAFVHQWISDGYPIDAIKQIRTPMLSQSASFRIGQVPRIAIICNEDTMIRETVAMRDTLEDLASIALMRNVTCDDIPCILEEGYDIVQFIGHCDHRGFKCQDGYADLSIVEYNRTPVFFFNSCSSYLQGMKLLEKGSICGISTLYKVTDEVAMDISLNFYRLLARGYPVLVAYLGAKECSVIGKEYLLMGDGQVSLFNAGMHMPLYKLVRSGSRFDLSCLVSSFEKGLVHCAESGSQGLPDTGILLRDISLKSLIEDTHLPEGSCISDGRIFDSIADAVYEYIEYQSIPAIRNYNYIL</sequence>
<dbReference type="OrthoDB" id="269729at2157"/>
<reference evidence="1 2" key="1">
    <citation type="journal article" date="2006" name="Science">
        <title>Genome of rice cluster I archaea -- the key methane producers in the rice rhizosphere.</title>
        <authorList>
            <person name="Erkel C."/>
            <person name="Kube M."/>
            <person name="Reinhardt R."/>
            <person name="Liesack W."/>
        </authorList>
    </citation>
    <scope>NUCLEOTIDE SEQUENCE [LARGE SCALE GENOMIC DNA]</scope>
    <source>
        <strain evidence="2">DSM 22066 / NBRC 105507 / MRE50</strain>
    </source>
</reference>
<gene>
    <name evidence="1" type="ORF">RCIX278</name>
</gene>
<protein>
    <recommendedName>
        <fullName evidence="3">CHAT domain-containing protein</fullName>
    </recommendedName>
</protein>